<protein>
    <submittedName>
        <fullName evidence="4">Diguanylate cyclase/phosphodiesterase</fullName>
    </submittedName>
</protein>
<dbReference type="InterPro" id="IPR035919">
    <property type="entry name" value="EAL_sf"/>
</dbReference>
<dbReference type="InterPro" id="IPR001633">
    <property type="entry name" value="EAL_dom"/>
</dbReference>
<dbReference type="NCBIfam" id="TIGR00254">
    <property type="entry name" value="GGDEF"/>
    <property type="match status" value="1"/>
</dbReference>
<dbReference type="SUPFAM" id="SSF55781">
    <property type="entry name" value="GAF domain-like"/>
    <property type="match status" value="1"/>
</dbReference>
<name>A0A1C3P2W2_9ACTN</name>
<accession>A0A1C3P2W2</accession>
<dbReference type="SUPFAM" id="SSF141868">
    <property type="entry name" value="EAL domain-like"/>
    <property type="match status" value="1"/>
</dbReference>
<evidence type="ECO:0000256" key="1">
    <source>
        <dbReference type="SAM" id="MobiDB-lite"/>
    </source>
</evidence>
<evidence type="ECO:0000259" key="3">
    <source>
        <dbReference type="PROSITE" id="PS50887"/>
    </source>
</evidence>
<evidence type="ECO:0000313" key="4">
    <source>
        <dbReference type="EMBL" id="SBW24179.1"/>
    </source>
</evidence>
<dbReference type="SMART" id="SM00052">
    <property type="entry name" value="EAL"/>
    <property type="match status" value="1"/>
</dbReference>
<organism evidence="4 5">
    <name type="scientific">Candidatus Protofrankia californiensis</name>
    <dbReference type="NCBI Taxonomy" id="1839754"/>
    <lineage>
        <taxon>Bacteria</taxon>
        <taxon>Bacillati</taxon>
        <taxon>Actinomycetota</taxon>
        <taxon>Actinomycetes</taxon>
        <taxon>Frankiales</taxon>
        <taxon>Frankiaceae</taxon>
        <taxon>Protofrankia</taxon>
    </lineage>
</organism>
<dbReference type="AlphaFoldDB" id="A0A1C3P2W2"/>
<dbReference type="PROSITE" id="PS50883">
    <property type="entry name" value="EAL"/>
    <property type="match status" value="1"/>
</dbReference>
<dbReference type="InterPro" id="IPR043128">
    <property type="entry name" value="Rev_trsase/Diguanyl_cyclase"/>
</dbReference>
<feature type="compositionally biased region" description="Basic and acidic residues" evidence="1">
    <location>
        <begin position="244"/>
        <end position="257"/>
    </location>
</feature>
<dbReference type="PROSITE" id="PS50887">
    <property type="entry name" value="GGDEF"/>
    <property type="match status" value="1"/>
</dbReference>
<dbReference type="InterPro" id="IPR052155">
    <property type="entry name" value="Biofilm_reg_signaling"/>
</dbReference>
<feature type="domain" description="GGDEF" evidence="3">
    <location>
        <begin position="411"/>
        <end position="544"/>
    </location>
</feature>
<dbReference type="SUPFAM" id="SSF55785">
    <property type="entry name" value="PYP-like sensor domain (PAS domain)"/>
    <property type="match status" value="1"/>
</dbReference>
<dbReference type="Gene3D" id="3.30.450.20">
    <property type="entry name" value="PAS domain"/>
    <property type="match status" value="1"/>
</dbReference>
<keyword evidence="5" id="KW-1185">Reference proteome</keyword>
<dbReference type="Gene3D" id="3.20.20.450">
    <property type="entry name" value="EAL domain"/>
    <property type="match status" value="1"/>
</dbReference>
<sequence>MTVEPSTGGGANEANEVGMDQVFAAGGVMGRLIAARDWTATAFGPLRDWGPTLRTAVSICLESGFPKMVLWGPELVYIYNDAYAAMIGHKHPGCLGRPFRQVWPEIWDTMCPMFDQVMSGGGATWSQDQLLLLNRRGYLEECYFTFSLSPIRDVAGGGVVGVLATVQEMTRQVLGARRLACLRELATATSDPRSPREVCTRAVEVLDRYSGDVPYGVVLLRDPHAQRPGLRPVASCGLAGDPETLDRPEGRRQRDDGSFALPEAQVLGVLSAFGRDAALPELMDALSSGQARVVHRLPERLPLRLTGGCRPPNSAIVVPLAEGCDGLPIGLLLAGISDQLALGSDYRDFIELIAGQISTAVLAARANEVERARAADAFYQALHDELTGLPNRTALLDQLGQALTHARCHQRRVAVLFVDLDGFKTVNDSLGHQAGDELLREVAARLLQTVRPGDTVARFSGDEFAVLCGDVTSTAPIEAVADRIVTTLAIPKTACGRTVIVTASVGIAVSGPELSDSGDILRAADIAMYAAKRQGRSCRVIFDEVMRAQALCRLRTEKDLRRALVTDELRLFYQPVMNMAGELTGVEALVRWQHPERGLLEPEAFLPIAEETGLIVPLGRWVLETACRAAGTWASRLPTGVAPRIAVNVSTCQLADPRFLPELTALLDATNADDRYELGLEITESALVDDTSAVAATLHDLCAHGVILYVDDFGSGYSSLSRLHRIPLDGLKIDRRCIARMTEDPAEHAVVAAVIGLAHTLGLTAIAKGVETPDQLAALQALRCDLIQGYLLARPQPDLPSWRPAIVERC</sequence>
<dbReference type="EMBL" id="FLUV01001712">
    <property type="protein sequence ID" value="SBW24179.1"/>
    <property type="molecule type" value="Genomic_DNA"/>
</dbReference>
<dbReference type="PANTHER" id="PTHR44757">
    <property type="entry name" value="DIGUANYLATE CYCLASE DGCP"/>
    <property type="match status" value="1"/>
</dbReference>
<evidence type="ECO:0000259" key="2">
    <source>
        <dbReference type="PROSITE" id="PS50883"/>
    </source>
</evidence>
<evidence type="ECO:0000313" key="5">
    <source>
        <dbReference type="Proteomes" id="UP000199013"/>
    </source>
</evidence>
<dbReference type="SUPFAM" id="SSF55073">
    <property type="entry name" value="Nucleotide cyclase"/>
    <property type="match status" value="1"/>
</dbReference>
<proteinExistence type="predicted"/>
<dbReference type="InterPro" id="IPR029787">
    <property type="entry name" value="Nucleotide_cyclase"/>
</dbReference>
<dbReference type="FunFam" id="3.30.70.270:FF:000001">
    <property type="entry name" value="Diguanylate cyclase domain protein"/>
    <property type="match status" value="1"/>
</dbReference>
<dbReference type="InterPro" id="IPR013656">
    <property type="entry name" value="PAS_4"/>
</dbReference>
<dbReference type="Pfam" id="PF00990">
    <property type="entry name" value="GGDEF"/>
    <property type="match status" value="1"/>
</dbReference>
<gene>
    <name evidence="4" type="ORF">FDG2_4052</name>
</gene>
<dbReference type="SMART" id="SM00267">
    <property type="entry name" value="GGDEF"/>
    <property type="match status" value="1"/>
</dbReference>
<dbReference type="Proteomes" id="UP000199013">
    <property type="component" value="Unassembled WGS sequence"/>
</dbReference>
<dbReference type="CDD" id="cd01948">
    <property type="entry name" value="EAL"/>
    <property type="match status" value="1"/>
</dbReference>
<reference evidence="5" key="1">
    <citation type="submission" date="2016-02" db="EMBL/GenBank/DDBJ databases">
        <authorList>
            <person name="Wibberg D."/>
        </authorList>
    </citation>
    <scope>NUCLEOTIDE SEQUENCE [LARGE SCALE GENOMIC DNA]</scope>
</reference>
<dbReference type="Pfam" id="PF00563">
    <property type="entry name" value="EAL"/>
    <property type="match status" value="1"/>
</dbReference>
<dbReference type="Gene3D" id="3.30.70.270">
    <property type="match status" value="1"/>
</dbReference>
<dbReference type="Pfam" id="PF08448">
    <property type="entry name" value="PAS_4"/>
    <property type="match status" value="1"/>
</dbReference>
<dbReference type="InterPro" id="IPR035965">
    <property type="entry name" value="PAS-like_dom_sf"/>
</dbReference>
<dbReference type="PANTHER" id="PTHR44757:SF2">
    <property type="entry name" value="BIOFILM ARCHITECTURE MAINTENANCE PROTEIN MBAA"/>
    <property type="match status" value="1"/>
</dbReference>
<dbReference type="CDD" id="cd01949">
    <property type="entry name" value="GGDEF"/>
    <property type="match status" value="1"/>
</dbReference>
<dbReference type="InterPro" id="IPR000160">
    <property type="entry name" value="GGDEF_dom"/>
</dbReference>
<feature type="region of interest" description="Disordered" evidence="1">
    <location>
        <begin position="231"/>
        <end position="257"/>
    </location>
</feature>
<feature type="domain" description="EAL" evidence="2">
    <location>
        <begin position="553"/>
        <end position="809"/>
    </location>
</feature>